<dbReference type="GO" id="GO:0005096">
    <property type="term" value="F:GTPase activator activity"/>
    <property type="evidence" value="ECO:0007669"/>
    <property type="project" value="TreeGrafter"/>
</dbReference>
<feature type="coiled-coil region" evidence="7">
    <location>
        <begin position="900"/>
        <end position="934"/>
    </location>
</feature>
<organism evidence="12">
    <name type="scientific">Thrips palmi</name>
    <name type="common">Melon thrips</name>
    <dbReference type="NCBI Taxonomy" id="161013"/>
    <lineage>
        <taxon>Eukaryota</taxon>
        <taxon>Metazoa</taxon>
        <taxon>Ecdysozoa</taxon>
        <taxon>Arthropoda</taxon>
        <taxon>Hexapoda</taxon>
        <taxon>Insecta</taxon>
        <taxon>Pterygota</taxon>
        <taxon>Neoptera</taxon>
        <taxon>Paraneoptera</taxon>
        <taxon>Thysanoptera</taxon>
        <taxon>Terebrantia</taxon>
        <taxon>Thripoidea</taxon>
        <taxon>Thripidae</taxon>
        <taxon>Thrips</taxon>
    </lineage>
</organism>
<keyword evidence="2" id="KW-0479">Metal-binding</keyword>
<feature type="domain" description="RanBD1" evidence="9">
    <location>
        <begin position="1228"/>
        <end position="1362"/>
    </location>
</feature>
<feature type="compositionally biased region" description="Basic and acidic residues" evidence="8">
    <location>
        <begin position="2550"/>
        <end position="2560"/>
    </location>
</feature>
<dbReference type="InterPro" id="IPR011990">
    <property type="entry name" value="TPR-like_helical_dom_sf"/>
</dbReference>
<dbReference type="FunFam" id="4.10.1060.10:FF:000003">
    <property type="entry name" value="E3 SUMO-protein ligase RanBP2"/>
    <property type="match status" value="1"/>
</dbReference>
<feature type="region of interest" description="Disordered" evidence="8">
    <location>
        <begin position="2041"/>
        <end position="2082"/>
    </location>
</feature>
<feature type="domain" description="RanBP2-type" evidence="10">
    <location>
        <begin position="1908"/>
        <end position="1937"/>
    </location>
</feature>
<dbReference type="InParanoid" id="A0A6P8YMY7"/>
<dbReference type="InterPro" id="IPR045255">
    <property type="entry name" value="RanBP1-like"/>
</dbReference>
<dbReference type="RefSeq" id="XP_034238545.1">
    <property type="nucleotide sequence ID" value="XM_034382654.1"/>
</dbReference>
<dbReference type="PROSITE" id="PS50196">
    <property type="entry name" value="RANBD1"/>
    <property type="match status" value="4"/>
</dbReference>
<evidence type="ECO:0000313" key="12">
    <source>
        <dbReference type="RefSeq" id="XP_034238545.1"/>
    </source>
</evidence>
<evidence type="ECO:0000256" key="5">
    <source>
        <dbReference type="PROSITE-ProRule" id="PRU00322"/>
    </source>
</evidence>
<feature type="compositionally biased region" description="Low complexity" evidence="8">
    <location>
        <begin position="2042"/>
        <end position="2058"/>
    </location>
</feature>
<dbReference type="Pfam" id="PF00638">
    <property type="entry name" value="Ran_BP1"/>
    <property type="match status" value="4"/>
</dbReference>
<dbReference type="GO" id="GO:0008270">
    <property type="term" value="F:zinc ion binding"/>
    <property type="evidence" value="ECO:0007669"/>
    <property type="project" value="UniProtKB-KW"/>
</dbReference>
<dbReference type="InterPro" id="IPR011993">
    <property type="entry name" value="PH-like_dom_sf"/>
</dbReference>
<feature type="compositionally biased region" description="Basic and acidic residues" evidence="8">
    <location>
        <begin position="858"/>
        <end position="868"/>
    </location>
</feature>
<feature type="compositionally biased region" description="Polar residues" evidence="8">
    <location>
        <begin position="1206"/>
        <end position="1216"/>
    </location>
</feature>
<gene>
    <name evidence="12" type="primary">LOC117643651</name>
</gene>
<dbReference type="OrthoDB" id="2357150at2759"/>
<feature type="compositionally biased region" description="Acidic residues" evidence="8">
    <location>
        <begin position="2059"/>
        <end position="2073"/>
    </location>
</feature>
<dbReference type="GO" id="GO:0006913">
    <property type="term" value="P:nucleocytoplasmic transport"/>
    <property type="evidence" value="ECO:0007669"/>
    <property type="project" value="InterPro"/>
</dbReference>
<feature type="region of interest" description="Disordered" evidence="8">
    <location>
        <begin position="2305"/>
        <end position="2334"/>
    </location>
</feature>
<feature type="compositionally biased region" description="Acidic residues" evidence="8">
    <location>
        <begin position="2706"/>
        <end position="2730"/>
    </location>
</feature>
<dbReference type="KEGG" id="tpal:117643651"/>
<evidence type="ECO:0000259" key="9">
    <source>
        <dbReference type="PROSITE" id="PS50196"/>
    </source>
</evidence>
<evidence type="ECO:0000256" key="2">
    <source>
        <dbReference type="ARBA" id="ARBA00022723"/>
    </source>
</evidence>
<dbReference type="Proteomes" id="UP000515158">
    <property type="component" value="Unplaced"/>
</dbReference>
<feature type="compositionally biased region" description="Polar residues" evidence="8">
    <location>
        <begin position="2230"/>
        <end position="2244"/>
    </location>
</feature>
<keyword evidence="3 5" id="KW-0863">Zinc-finger</keyword>
<keyword evidence="11" id="KW-1185">Reference proteome</keyword>
<dbReference type="SMART" id="SM00547">
    <property type="entry name" value="ZnF_RBZ"/>
    <property type="match status" value="3"/>
</dbReference>
<dbReference type="InterPro" id="IPR045256">
    <property type="entry name" value="RanBP1_RanBD"/>
</dbReference>
<dbReference type="SMART" id="SM00160">
    <property type="entry name" value="RanBD"/>
    <property type="match status" value="4"/>
</dbReference>
<dbReference type="Pfam" id="PF00641">
    <property type="entry name" value="Zn_ribbon_RanBP"/>
    <property type="match status" value="1"/>
</dbReference>
<feature type="region of interest" description="Disordered" evidence="8">
    <location>
        <begin position="2700"/>
        <end position="2730"/>
    </location>
</feature>
<protein>
    <submittedName>
        <fullName evidence="12">E3 SUMO-protein ligase RanBP2-like isoform X1</fullName>
    </submittedName>
</protein>
<feature type="compositionally biased region" description="Low complexity" evidence="8">
    <location>
        <begin position="1546"/>
        <end position="1556"/>
    </location>
</feature>
<dbReference type="GeneID" id="117643651"/>
<dbReference type="PANTHER" id="PTHR23138:SF87">
    <property type="entry name" value="E3 SUMO-PROTEIN LIGASE RANBP2"/>
    <property type="match status" value="1"/>
</dbReference>
<feature type="region of interest" description="Disordered" evidence="8">
    <location>
        <begin position="1193"/>
        <end position="1218"/>
    </location>
</feature>
<dbReference type="Gene3D" id="1.25.40.10">
    <property type="entry name" value="Tetratricopeptide repeat domain"/>
    <property type="match status" value="1"/>
</dbReference>
<feature type="region of interest" description="Disordered" evidence="8">
    <location>
        <begin position="1990"/>
        <end position="2010"/>
    </location>
</feature>
<evidence type="ECO:0000256" key="4">
    <source>
        <dbReference type="ARBA" id="ARBA00022833"/>
    </source>
</evidence>
<dbReference type="Gene3D" id="4.10.1060.10">
    <property type="entry name" value="Zinc finger, RanBP2-type"/>
    <property type="match status" value="3"/>
</dbReference>
<dbReference type="InterPro" id="IPR019734">
    <property type="entry name" value="TPR_rpt"/>
</dbReference>
<dbReference type="CDD" id="cd13179">
    <property type="entry name" value="RanBD_RanBP1"/>
    <property type="match status" value="1"/>
</dbReference>
<feature type="region of interest" description="Disordered" evidence="8">
    <location>
        <begin position="2214"/>
        <end position="2261"/>
    </location>
</feature>
<evidence type="ECO:0000256" key="1">
    <source>
        <dbReference type="ARBA" id="ARBA00022553"/>
    </source>
</evidence>
<keyword evidence="7" id="KW-0175">Coiled coil</keyword>
<dbReference type="FunCoup" id="A0A6P8YMY7">
    <property type="interactions" value="2051"/>
</dbReference>
<evidence type="ECO:0000256" key="6">
    <source>
        <dbReference type="PROSITE-ProRule" id="PRU00339"/>
    </source>
</evidence>
<dbReference type="Gene3D" id="2.30.29.30">
    <property type="entry name" value="Pleckstrin-homology domain (PH domain)/Phosphotyrosine-binding domain (PTB)"/>
    <property type="match status" value="5"/>
</dbReference>
<keyword evidence="4" id="KW-0862">Zinc</keyword>
<feature type="compositionally biased region" description="Low complexity" evidence="8">
    <location>
        <begin position="2317"/>
        <end position="2334"/>
    </location>
</feature>
<dbReference type="PROSITE" id="PS50199">
    <property type="entry name" value="ZF_RANBP2_2"/>
    <property type="match status" value="3"/>
</dbReference>
<name>A0A6P8YMY7_THRPL</name>
<keyword evidence="6" id="KW-0802">TPR repeat</keyword>
<feature type="region of interest" description="Disordered" evidence="8">
    <location>
        <begin position="1546"/>
        <end position="1565"/>
    </location>
</feature>
<dbReference type="GO" id="GO:0005737">
    <property type="term" value="C:cytoplasm"/>
    <property type="evidence" value="ECO:0007669"/>
    <property type="project" value="TreeGrafter"/>
</dbReference>
<feature type="domain" description="RanBP2-type" evidence="10">
    <location>
        <begin position="1823"/>
        <end position="1852"/>
    </location>
</feature>
<feature type="region of interest" description="Disordered" evidence="8">
    <location>
        <begin position="2537"/>
        <end position="2560"/>
    </location>
</feature>
<feature type="region of interest" description="Disordered" evidence="8">
    <location>
        <begin position="836"/>
        <end position="868"/>
    </location>
</feature>
<feature type="domain" description="RanBD1" evidence="9">
    <location>
        <begin position="2076"/>
        <end position="2208"/>
    </location>
</feature>
<feature type="compositionally biased region" description="Low complexity" evidence="8">
    <location>
        <begin position="1994"/>
        <end position="2010"/>
    </location>
</feature>
<evidence type="ECO:0000256" key="3">
    <source>
        <dbReference type="ARBA" id="ARBA00022771"/>
    </source>
</evidence>
<feature type="domain" description="RanBD1" evidence="9">
    <location>
        <begin position="1575"/>
        <end position="1711"/>
    </location>
</feature>
<feature type="domain" description="RanBP2-type" evidence="10">
    <location>
        <begin position="1739"/>
        <end position="1768"/>
    </location>
</feature>
<dbReference type="FunFam" id="2.30.29.30:FF:000018">
    <property type="entry name" value="E3 SUMO-protein ligase RanBP2"/>
    <property type="match status" value="4"/>
</dbReference>
<dbReference type="PANTHER" id="PTHR23138">
    <property type="entry name" value="RAN BINDING PROTEIN"/>
    <property type="match status" value="1"/>
</dbReference>
<feature type="region of interest" description="Disordered" evidence="8">
    <location>
        <begin position="1869"/>
        <end position="1892"/>
    </location>
</feature>
<dbReference type="GO" id="GO:0005643">
    <property type="term" value="C:nuclear pore"/>
    <property type="evidence" value="ECO:0007669"/>
    <property type="project" value="TreeGrafter"/>
</dbReference>
<feature type="repeat" description="TPR" evidence="6">
    <location>
        <begin position="60"/>
        <end position="93"/>
    </location>
</feature>
<feature type="region of interest" description="Disordered" evidence="8">
    <location>
        <begin position="1364"/>
        <end position="1390"/>
    </location>
</feature>
<sequence>MLRSQKDVDKHVQDIFRKITNEKERNLRCYNVAKLYQKVGDHQSTKQYVELYLRDRPKVAGAHKLLGQALEGLKDYSKALEEYKCSLTLEHRQPDLVLKVCELLVETKTKINAGEAKYWIEKAEEVTDNHHAVFRLKEYLLTMDNGSGDNAQLAQLIEREIEARPLDHVPRIRLLNLYLDSKKVIDAYKYAIEIESRNLFRDNLQWYTCIVEVIKAYQRESTNLNGEFYVHLLSILERYVTLCFREQVGGHSSNVSNALFALDQACYEAFKFSEKDGNQLLLECLRHMGGQLCFHLGAAWLRIGKQSRSTGWKECTPYAWALLALAYSPPATTDVSSLNAKDKTRRHLKLWKEDAAFRCTQAGHILLSMPRDQQLERFSQCSSGNWRGKVFSMLFPVQSKNKTDAEKSSFFTTNDRFADIPEVSPSLRDIALHDEIGQHHRPDSLHALVWLGLRHLEPPSKNVSPLGMPYILPYKLSPSFACHVFEEMKLSTINLETGGVETLSRLDIDTFLYAAVFCAAAAQDERNFLGDGRLSVLPVDLTDTLCTDAQSKWWQNTYKLHSNKSRNDIGEVRMVVSRGLEVVRLLGNHGMDVRLVVLLAKVFTEKASALITPKDNIPDISKRALLFWQCAITLLERMERNHPLRVSGNPMFVYGGKDLTPSEIKMLLEEGRFFMACRLMKEDKYEEAIEAFQDLKNPYASFYEGLMYKKLADAELMSLPNENVSSEMKSKYIILLQKSLSALHLTLDRLRSPQNAGNHPLSLELEQHLQEVENCLMREDSNFVFSIVNRNPQDNVLDDSFTSNRFDDSIQNASRFVNTSMHCSLLPNVSRVNGQGLTSTPFKGKRNIDSTGNLDASHSQRLEARPSPERLDAQMRRMTITTDAVMQVVVEQNRQMLDLNKTMMDALEKTRASVEDLQKQMSDLKLEVGKLKGGDNRGLSGKTVDYSNMAARGADVYDYDVAASQFHPTRGYPSTASYGHFPGQGYSYDNCAAANNIHPIPSMLHQTLLPQAQMPLSRNMDPNLLLASYYPQAMGHNFSDRQTGIPISNTLPGQIATPGQSNVQVAGVPAAADAASVDSFRKTSLMGTPIISHTTNHPIDLCASSSISSVSQPLLPTVDISAQRFNLGSQSGLSHGSKTSTSSADTVPHNFQISMPPQATIPTTESLEKSLSPLKPISTDSILPNVPMPTYSAVSAKGSDQKVSRHSTGSASGNDTFTEDADYNPCADFKPIIPLPEEITVTTGEEDETVLFVRRAKLFRFVAGEWKERGVGDIKILKHNITGKPRILMRREQVHKICANHFILPEMELSAQKGSDRAWNWGANDFSDGEACIEKLCVRFKTVEDAEQFKTAFDDARKLAKNATPVKGASTAVSKPEGKTMTPGSQASTAPAGKVELGGFSFISPPVLKPVERQVKTSPGKDKENVAAVSKPSPFAGFSFTPSTTNAFGSATSLAGSSFVSTSTAAFGSVSSSSSTLFGQKVSPSVASSTTALTDKLMFNNSNSLLDFAAIAAQSKGSEVGKKDSNFKGFAGAGSKVFGSTVSKVSDGNVSSSNDSKSIDQDATADGDEFEPTAVFNPVIPLPSLVEVRTGEEDEEVLFAERAKLLRFDASMKEWKERGVGKMKVLKNPNTGKVRLLMRREQVLKVCCNHFITKDLQFKLMTTSDKAITWSAQDFAEGEVSVEVFALRFKSPELMHAFKDVVEGVQSNISDSATNSPASAPKPSTIKDAQPLAELFKPQAGSWECTGCYTRNGAEITSCPCCSQPKPGCEAKVAESKSATNSAFSFGIKTNSTDDAKSTSGFTFGNTATAPQSKPLSELFKPKEGSWTCAGCYTINTAEQLTCPCCSQPQPGSEAKVAESKSSQSSSFSFGVKTTSSDQPKAPSGFAFGNISTDSKDKTPLSELFKPKEGSWSCDACYTRCDADATACIACEAPKPGHENDKKSAGSTFSFGMPSAPVASFSFGVAPSGEVKSSFPFGLPTSTASDADKGFSFGAGTQPTSSSSSGFTFGASTLTPNQPSFASLASSQPSFGSPHKFEFHMKAQSPSKSPGKSPGAPSGEEDSDDDHVEENPDVGDFKPVVPLPDKVPVVTGEEEETALYCHRAKLYRFVTGEGAPEWKERGLGDIKVLRHNVTNKPRLLMRREQVLKICLNHYILPDLELTQKDEKTWMWHAQDFSEGVLAPEQFACRFKTAEIAADFAAAVEEAKKLTVLPSPGAGTTPIRAKDESSTKGFVSTKNIPNTAGSDKPGVVRSLFGSNDQSSSASDEVEVVYEAKVTPEEKSAALKLMLPENFYRYKQAPPCEGCPGCEKDSDSDQGDNQSSVDSSKAPAKSSSTTFSFGSSSPAFGSGGNLFSAASFSSPSSTVFGGSAKSASTTSIFGGASILGTNPSSLFGGTSSSNSTATIFGGTNSSIQAPVSSSIFGGISSKTTSAAPTVGSLFGAGTASAGLGSTAVNSPSTAFPILGSLTAASKEEKSEKSEGVSFLPVGNSPSFASLAAANSSGNASGNIFKLGNTSNQSFTFDGAGAKVFGGVSSVTQSKKNNEEEGDSGGEHDTTEVETHDPHFEPIIAMPDIIEVRTGEEDEEKVFCRRAKLFRFDGKEWKERGVGEMKILKHPVNGSFRLLLRREQVYKVVLNQRLHVDMELVRLNTSDKAWCWGGINHAEDPEGVVEKLAVRFKNSEEADEFRLRLEECQKMIAKGQVVKDGDDDDEDEEDEDDDDYEDDENAYEDEEGEFEILFEKPAALVAEIEGVENSAVEGKGAIRIVLQPNHSYVVEMEDVSGQVLCRAPITGDVEVSREKNICTWKSFDHAEDYEQGIDKKFVTTFETESDAESFQDYYSKYTLEIVERSYDYVDEQED</sequence>
<dbReference type="SUPFAM" id="SSF48452">
    <property type="entry name" value="TPR-like"/>
    <property type="match status" value="1"/>
</dbReference>
<proteinExistence type="predicted"/>
<evidence type="ECO:0000256" key="7">
    <source>
        <dbReference type="SAM" id="Coils"/>
    </source>
</evidence>
<dbReference type="SUPFAM" id="SSF50729">
    <property type="entry name" value="PH domain-like"/>
    <property type="match status" value="4"/>
</dbReference>
<evidence type="ECO:0000259" key="10">
    <source>
        <dbReference type="PROSITE" id="PS50199"/>
    </source>
</evidence>
<evidence type="ECO:0000256" key="8">
    <source>
        <dbReference type="SAM" id="MobiDB-lite"/>
    </source>
</evidence>
<feature type="domain" description="RanBD1" evidence="9">
    <location>
        <begin position="2564"/>
        <end position="2699"/>
    </location>
</feature>
<keyword evidence="1" id="KW-0597">Phosphoprotein</keyword>
<dbReference type="InterPro" id="IPR001876">
    <property type="entry name" value="Znf_RanBP2"/>
</dbReference>
<reference evidence="12" key="1">
    <citation type="submission" date="2025-08" db="UniProtKB">
        <authorList>
            <consortium name="RefSeq"/>
        </authorList>
    </citation>
    <scope>IDENTIFICATION</scope>
    <source>
        <tissue evidence="12">Total insect</tissue>
    </source>
</reference>
<evidence type="ECO:0000313" key="11">
    <source>
        <dbReference type="Proteomes" id="UP000515158"/>
    </source>
</evidence>
<dbReference type="PROSITE" id="PS01358">
    <property type="entry name" value="ZF_RANBP2_1"/>
    <property type="match status" value="2"/>
</dbReference>
<dbReference type="PROSITE" id="PS50005">
    <property type="entry name" value="TPR"/>
    <property type="match status" value="1"/>
</dbReference>
<accession>A0A6P8YMY7</accession>
<dbReference type="InterPro" id="IPR000156">
    <property type="entry name" value="Ran_bind_dom"/>
</dbReference>